<keyword evidence="3" id="KW-1185">Reference proteome</keyword>
<gene>
    <name evidence="2" type="ORF">GLOTRDRAFT_129391</name>
</gene>
<evidence type="ECO:0000256" key="1">
    <source>
        <dbReference type="SAM" id="MobiDB-lite"/>
    </source>
</evidence>
<feature type="compositionally biased region" description="Acidic residues" evidence="1">
    <location>
        <begin position="18"/>
        <end position="28"/>
    </location>
</feature>
<evidence type="ECO:0000313" key="2">
    <source>
        <dbReference type="EMBL" id="EPQ55100.1"/>
    </source>
</evidence>
<dbReference type="RefSeq" id="XP_007866267.1">
    <property type="nucleotide sequence ID" value="XM_007868076.1"/>
</dbReference>
<feature type="region of interest" description="Disordered" evidence="1">
    <location>
        <begin position="12"/>
        <end position="62"/>
    </location>
</feature>
<reference evidence="2 3" key="1">
    <citation type="journal article" date="2012" name="Science">
        <title>The Paleozoic origin of enzymatic lignin decomposition reconstructed from 31 fungal genomes.</title>
        <authorList>
            <person name="Floudas D."/>
            <person name="Binder M."/>
            <person name="Riley R."/>
            <person name="Barry K."/>
            <person name="Blanchette R.A."/>
            <person name="Henrissat B."/>
            <person name="Martinez A.T."/>
            <person name="Otillar R."/>
            <person name="Spatafora J.W."/>
            <person name="Yadav J.S."/>
            <person name="Aerts A."/>
            <person name="Benoit I."/>
            <person name="Boyd A."/>
            <person name="Carlson A."/>
            <person name="Copeland A."/>
            <person name="Coutinho P.M."/>
            <person name="de Vries R.P."/>
            <person name="Ferreira P."/>
            <person name="Findley K."/>
            <person name="Foster B."/>
            <person name="Gaskell J."/>
            <person name="Glotzer D."/>
            <person name="Gorecki P."/>
            <person name="Heitman J."/>
            <person name="Hesse C."/>
            <person name="Hori C."/>
            <person name="Igarashi K."/>
            <person name="Jurgens J.A."/>
            <person name="Kallen N."/>
            <person name="Kersten P."/>
            <person name="Kohler A."/>
            <person name="Kuees U."/>
            <person name="Kumar T.K.A."/>
            <person name="Kuo A."/>
            <person name="LaButti K."/>
            <person name="Larrondo L.F."/>
            <person name="Lindquist E."/>
            <person name="Ling A."/>
            <person name="Lombard V."/>
            <person name="Lucas S."/>
            <person name="Lundell T."/>
            <person name="Martin R."/>
            <person name="McLaughlin D.J."/>
            <person name="Morgenstern I."/>
            <person name="Morin E."/>
            <person name="Murat C."/>
            <person name="Nagy L.G."/>
            <person name="Nolan M."/>
            <person name="Ohm R.A."/>
            <person name="Patyshakuliyeva A."/>
            <person name="Rokas A."/>
            <person name="Ruiz-Duenas F.J."/>
            <person name="Sabat G."/>
            <person name="Salamov A."/>
            <person name="Samejima M."/>
            <person name="Schmutz J."/>
            <person name="Slot J.C."/>
            <person name="St John F."/>
            <person name="Stenlid J."/>
            <person name="Sun H."/>
            <person name="Sun S."/>
            <person name="Syed K."/>
            <person name="Tsang A."/>
            <person name="Wiebenga A."/>
            <person name="Young D."/>
            <person name="Pisabarro A."/>
            <person name="Eastwood D.C."/>
            <person name="Martin F."/>
            <person name="Cullen D."/>
            <person name="Grigoriev I.V."/>
            <person name="Hibbett D.S."/>
        </authorList>
    </citation>
    <scope>NUCLEOTIDE SEQUENCE [LARGE SCALE GENOMIC DNA]</scope>
    <source>
        <strain evidence="2 3">ATCC 11539</strain>
    </source>
</reference>
<sequence length="155" mass="17923">MAFSAYIIARVAASANIEDGEDMEEDEDKENRVPEGGQNGEIGDTSFEVPMHGEEHGGDVHTEEDLAAIAEHFNNQRTDHVYPNFRVYQDENDENIPPERDETHNQERGRDREFPTDGVRETRPLVYPYTGVYDEFWVSEWLARAERFEFHSSQS</sequence>
<dbReference type="KEGG" id="gtr:GLOTRDRAFT_129391"/>
<feature type="compositionally biased region" description="Basic and acidic residues" evidence="1">
    <location>
        <begin position="51"/>
        <end position="62"/>
    </location>
</feature>
<dbReference type="EMBL" id="KB469302">
    <property type="protein sequence ID" value="EPQ55100.1"/>
    <property type="molecule type" value="Genomic_DNA"/>
</dbReference>
<evidence type="ECO:0000313" key="3">
    <source>
        <dbReference type="Proteomes" id="UP000030669"/>
    </source>
</evidence>
<feature type="compositionally biased region" description="Basic and acidic residues" evidence="1">
    <location>
        <begin position="97"/>
        <end position="119"/>
    </location>
</feature>
<dbReference type="Proteomes" id="UP000030669">
    <property type="component" value="Unassembled WGS sequence"/>
</dbReference>
<accession>S7RL55</accession>
<feature type="region of interest" description="Disordered" evidence="1">
    <location>
        <begin position="89"/>
        <end position="119"/>
    </location>
</feature>
<name>S7RL55_GLOTA</name>
<organism evidence="2 3">
    <name type="scientific">Gloeophyllum trabeum (strain ATCC 11539 / FP-39264 / Madison 617)</name>
    <name type="common">Brown rot fungus</name>
    <dbReference type="NCBI Taxonomy" id="670483"/>
    <lineage>
        <taxon>Eukaryota</taxon>
        <taxon>Fungi</taxon>
        <taxon>Dikarya</taxon>
        <taxon>Basidiomycota</taxon>
        <taxon>Agaricomycotina</taxon>
        <taxon>Agaricomycetes</taxon>
        <taxon>Gloeophyllales</taxon>
        <taxon>Gloeophyllaceae</taxon>
        <taxon>Gloeophyllum</taxon>
    </lineage>
</organism>
<protein>
    <submittedName>
        <fullName evidence="2">Uncharacterized protein</fullName>
    </submittedName>
</protein>
<proteinExistence type="predicted"/>
<dbReference type="HOGENOM" id="CLU_1695657_0_0_1"/>
<dbReference type="AlphaFoldDB" id="S7RL55"/>
<dbReference type="GeneID" id="19301923"/>